<keyword evidence="2 6" id="KW-0645">Protease</keyword>
<dbReference type="PANTHER" id="PTHR43806">
    <property type="entry name" value="PEPTIDASE S8"/>
    <property type="match status" value="1"/>
</dbReference>
<dbReference type="OrthoDB" id="9795680at2"/>
<protein>
    <submittedName>
        <fullName evidence="9">Alkaline serine protease</fullName>
    </submittedName>
</protein>
<dbReference type="PROSITE" id="PS00136">
    <property type="entry name" value="SUBTILASE_ASP"/>
    <property type="match status" value="1"/>
</dbReference>
<feature type="chain" id="PRO_5014633206" evidence="7">
    <location>
        <begin position="21"/>
        <end position="670"/>
    </location>
</feature>
<evidence type="ECO:0000313" key="10">
    <source>
        <dbReference type="Proteomes" id="UP000234845"/>
    </source>
</evidence>
<dbReference type="GO" id="GO:0006508">
    <property type="term" value="P:proteolysis"/>
    <property type="evidence" value="ECO:0007669"/>
    <property type="project" value="UniProtKB-KW"/>
</dbReference>
<name>A0A2N5XZV3_9GAMM</name>
<keyword evidence="10" id="KW-1185">Reference proteome</keyword>
<evidence type="ECO:0000313" key="9">
    <source>
        <dbReference type="EMBL" id="PLW81682.1"/>
    </source>
</evidence>
<dbReference type="InterPro" id="IPR050131">
    <property type="entry name" value="Peptidase_S8_subtilisin-like"/>
</dbReference>
<feature type="active site" description="Charge relay system" evidence="5 6">
    <location>
        <position position="501"/>
    </location>
</feature>
<accession>A0A2N5XZV3</accession>
<dbReference type="RefSeq" id="WP_101522246.1">
    <property type="nucleotide sequence ID" value="NZ_PKLZ01000011.1"/>
</dbReference>
<organism evidence="9 10">
    <name type="scientific">Kineobactrum sediminis</name>
    <dbReference type="NCBI Taxonomy" id="1905677"/>
    <lineage>
        <taxon>Bacteria</taxon>
        <taxon>Pseudomonadati</taxon>
        <taxon>Pseudomonadota</taxon>
        <taxon>Gammaproteobacteria</taxon>
        <taxon>Cellvibrionales</taxon>
        <taxon>Halieaceae</taxon>
        <taxon>Kineobactrum</taxon>
    </lineage>
</organism>
<keyword evidence="7" id="KW-0732">Signal</keyword>
<gene>
    <name evidence="9" type="ORF">CWI75_14565</name>
</gene>
<evidence type="ECO:0000256" key="5">
    <source>
        <dbReference type="PIRSR" id="PIRSR615500-1"/>
    </source>
</evidence>
<proteinExistence type="inferred from homology"/>
<evidence type="ECO:0000256" key="4">
    <source>
        <dbReference type="ARBA" id="ARBA00022825"/>
    </source>
</evidence>
<dbReference type="InterPro" id="IPR015500">
    <property type="entry name" value="Peptidase_S8_subtilisin-rel"/>
</dbReference>
<dbReference type="PROSITE" id="PS51892">
    <property type="entry name" value="SUBTILASE"/>
    <property type="match status" value="1"/>
</dbReference>
<reference evidence="10" key="1">
    <citation type="submission" date="2017-11" db="EMBL/GenBank/DDBJ databases">
        <title>The draft genome sequence of Chromatocurvus sp. F02.</title>
        <authorList>
            <person name="Du Z.-J."/>
            <person name="Chang Y.-Q."/>
        </authorList>
    </citation>
    <scope>NUCLEOTIDE SEQUENCE [LARGE SCALE GENOMIC DNA]</scope>
    <source>
        <strain evidence="10">F02</strain>
    </source>
</reference>
<dbReference type="Pfam" id="PF00082">
    <property type="entry name" value="Peptidase_S8"/>
    <property type="match status" value="1"/>
</dbReference>
<evidence type="ECO:0000256" key="1">
    <source>
        <dbReference type="ARBA" id="ARBA00011073"/>
    </source>
</evidence>
<dbReference type="CDD" id="cd07487">
    <property type="entry name" value="Peptidases_S8_1"/>
    <property type="match status" value="1"/>
</dbReference>
<dbReference type="AlphaFoldDB" id="A0A2N5XZV3"/>
<evidence type="ECO:0000256" key="3">
    <source>
        <dbReference type="ARBA" id="ARBA00022801"/>
    </source>
</evidence>
<dbReference type="EMBL" id="PKLZ01000011">
    <property type="protein sequence ID" value="PLW81682.1"/>
    <property type="molecule type" value="Genomic_DNA"/>
</dbReference>
<dbReference type="PANTHER" id="PTHR43806:SF65">
    <property type="entry name" value="SERINE PROTEASE APRX"/>
    <property type="match status" value="1"/>
</dbReference>
<dbReference type="SUPFAM" id="SSF52743">
    <property type="entry name" value="Subtilisin-like"/>
    <property type="match status" value="1"/>
</dbReference>
<evidence type="ECO:0000256" key="6">
    <source>
        <dbReference type="PROSITE-ProRule" id="PRU01240"/>
    </source>
</evidence>
<sequence>MKCFQCLPYLLGLSVAAAGATDVNDHDLMKIMVQGKSTAELRQLVEQHGGTITHDLPIIKAIGATVSASQLEQIRISSLVSRIIDDLSMDISEPEVPPERADCDIGGALEATLENNSLQWQLFNKQEKPAKLQHIELGWPTMLGAVVAAKIDQQDLALPIPSTDTGPTQTASAHYEATHAPALSGITTFQLRFEHPLNEHGKAPRWQQSDFSIKLEFAGGCSTKLIPGYPDYEADTYYPGIVGADALHLHGIRGKGVTVAVLDSGLWEHPALAYDTNGNPRIVGRFDAINNIENADVFDDSGHGTHMTSVIAHSGEVFSAGVGNGSYKGIAPDVKLVAVKAFDEQGQGEFLDIVRGIQWIVEQKDVLDIKVLNLSFAARPRWPYFLDPINQALMQAWAAGITVIAAAGNEGPEPMTIGSPGNLPYLITVGAVTDSWTTTDRDDDYIPDFSSRGPTPSGHIKPDIVAPGGHIAGLMRPGSKLMQKHPDYLISTGELVMTGTSQASALVSGIAALLLQLEPELKPDDVKCKLLSSADLAINRDGRLSYSPFQQGNGYVNAVRAVTLGQRGCGNQDMNIQRDIAAQEHFEGPAIMDEKGNATLPGLNRMLSPTESEKGLSTDRKWGIKAYIERKDAAEPSGDLPFHWLEIYLSEKSTIESLSTNPPPNDTASP</sequence>
<evidence type="ECO:0000256" key="7">
    <source>
        <dbReference type="SAM" id="SignalP"/>
    </source>
</evidence>
<feature type="domain" description="Peptidase S8/S53" evidence="8">
    <location>
        <begin position="254"/>
        <end position="554"/>
    </location>
</feature>
<feature type="signal peptide" evidence="7">
    <location>
        <begin position="1"/>
        <end position="20"/>
    </location>
</feature>
<dbReference type="InterPro" id="IPR000209">
    <property type="entry name" value="Peptidase_S8/S53_dom"/>
</dbReference>
<dbReference type="PRINTS" id="PR00723">
    <property type="entry name" value="SUBTILISIN"/>
</dbReference>
<dbReference type="Gene3D" id="3.40.50.200">
    <property type="entry name" value="Peptidase S8/S53 domain"/>
    <property type="match status" value="1"/>
</dbReference>
<comment type="caution">
    <text evidence="9">The sequence shown here is derived from an EMBL/GenBank/DDBJ whole genome shotgun (WGS) entry which is preliminary data.</text>
</comment>
<feature type="active site" description="Charge relay system" evidence="5 6">
    <location>
        <position position="263"/>
    </location>
</feature>
<evidence type="ECO:0000256" key="2">
    <source>
        <dbReference type="ARBA" id="ARBA00022670"/>
    </source>
</evidence>
<keyword evidence="4 6" id="KW-0720">Serine protease</keyword>
<evidence type="ECO:0000259" key="8">
    <source>
        <dbReference type="Pfam" id="PF00082"/>
    </source>
</evidence>
<dbReference type="Proteomes" id="UP000234845">
    <property type="component" value="Unassembled WGS sequence"/>
</dbReference>
<feature type="active site" description="Charge relay system" evidence="5 6">
    <location>
        <position position="303"/>
    </location>
</feature>
<dbReference type="InterPro" id="IPR036852">
    <property type="entry name" value="Peptidase_S8/S53_dom_sf"/>
</dbReference>
<dbReference type="InterPro" id="IPR023827">
    <property type="entry name" value="Peptidase_S8_Asp-AS"/>
</dbReference>
<keyword evidence="3 6" id="KW-0378">Hydrolase</keyword>
<comment type="similarity">
    <text evidence="1 6">Belongs to the peptidase S8 family.</text>
</comment>
<dbReference type="GO" id="GO:0004252">
    <property type="term" value="F:serine-type endopeptidase activity"/>
    <property type="evidence" value="ECO:0007669"/>
    <property type="project" value="UniProtKB-UniRule"/>
</dbReference>